<dbReference type="OrthoDB" id="9784230at2"/>
<name>A0A1J4NSH3_9ACTN</name>
<evidence type="ECO:0000259" key="8">
    <source>
        <dbReference type="Pfam" id="PF02608"/>
    </source>
</evidence>
<keyword evidence="5" id="KW-0472">Membrane</keyword>
<dbReference type="Proteomes" id="UP000034196">
    <property type="component" value="Unassembled WGS sequence"/>
</dbReference>
<evidence type="ECO:0000256" key="2">
    <source>
        <dbReference type="ARBA" id="ARBA00008610"/>
    </source>
</evidence>
<dbReference type="PANTHER" id="PTHR34296">
    <property type="entry name" value="TRANSCRIPTIONAL ACTIVATOR PROTEIN MED"/>
    <property type="match status" value="1"/>
</dbReference>
<feature type="domain" description="ABC transporter substrate-binding protein PnrA-like" evidence="8">
    <location>
        <begin position="46"/>
        <end position="347"/>
    </location>
</feature>
<dbReference type="AlphaFoldDB" id="A0A1J4NSH3"/>
<keyword evidence="3" id="KW-1003">Cell membrane</keyword>
<proteinExistence type="inferred from homology"/>
<organism evidence="9 10">
    <name type="scientific">Streptomyces mangrovisoli</name>
    <dbReference type="NCBI Taxonomy" id="1428628"/>
    <lineage>
        <taxon>Bacteria</taxon>
        <taxon>Bacillati</taxon>
        <taxon>Actinomycetota</taxon>
        <taxon>Actinomycetes</taxon>
        <taxon>Kitasatosporales</taxon>
        <taxon>Streptomycetaceae</taxon>
        <taxon>Streptomyces</taxon>
    </lineage>
</organism>
<feature type="signal peptide" evidence="7">
    <location>
        <begin position="1"/>
        <end position="23"/>
    </location>
</feature>
<evidence type="ECO:0000256" key="5">
    <source>
        <dbReference type="ARBA" id="ARBA00023136"/>
    </source>
</evidence>
<evidence type="ECO:0000313" key="9">
    <source>
        <dbReference type="EMBL" id="OIJ64189.1"/>
    </source>
</evidence>
<feature type="chain" id="PRO_5038465273" evidence="7">
    <location>
        <begin position="24"/>
        <end position="349"/>
    </location>
</feature>
<comment type="caution">
    <text evidence="9">The sequence shown here is derived from an EMBL/GenBank/DDBJ whole genome shotgun (WGS) entry which is preliminary data.</text>
</comment>
<dbReference type="Gene3D" id="3.40.50.2300">
    <property type="match status" value="2"/>
</dbReference>
<gene>
    <name evidence="9" type="ORF">WN71_029990</name>
</gene>
<keyword evidence="10" id="KW-1185">Reference proteome</keyword>
<dbReference type="RefSeq" id="WP_046584880.1">
    <property type="nucleotide sequence ID" value="NZ_LAVA02000084.1"/>
</dbReference>
<sequence>MRRVSRIAVAGVATAALAVTVSACGSSSSSSSSGSNESKGIGLAYDVGGKGDQSFNDAAYAGFQQAQKDFNVGGRDIEPQDNESDADKVQRLETLAKSGYNPVIGVGYAYAPAVKEAAAKFPNTTFGIIDDNTINKKNVADMVFHEEQSSYLAGVAAALTTKTNTVGFIGGVDVPLIHKFEAGYEQGVKDTKPSVKVKAQYLTQTAAEGGFSSPDKGETAAEGQIADGADVIYAAAGLSGQGVIKAAAAHKVWAIGVDSDQYKQAALAPYKNYILTSALKNVQGAVYDLSKSVIKDKKPLSGEVRGSLSNGGVGLADSNPTFKNNAELQAALKKAEEGIKNGTITVKTS</sequence>
<dbReference type="InterPro" id="IPR003760">
    <property type="entry name" value="PnrA-like"/>
</dbReference>
<dbReference type="Pfam" id="PF02608">
    <property type="entry name" value="Bmp"/>
    <property type="match status" value="1"/>
</dbReference>
<dbReference type="InterPro" id="IPR050957">
    <property type="entry name" value="BMP_lipoprotein"/>
</dbReference>
<dbReference type="CDD" id="cd06354">
    <property type="entry name" value="PBP1_PrnA-like"/>
    <property type="match status" value="1"/>
</dbReference>
<dbReference type="STRING" id="1428628.WN71_029990"/>
<dbReference type="InterPro" id="IPR028082">
    <property type="entry name" value="Peripla_BP_I"/>
</dbReference>
<dbReference type="SUPFAM" id="SSF53822">
    <property type="entry name" value="Periplasmic binding protein-like I"/>
    <property type="match status" value="1"/>
</dbReference>
<dbReference type="EMBL" id="LAVA02000084">
    <property type="protein sequence ID" value="OIJ64189.1"/>
    <property type="molecule type" value="Genomic_DNA"/>
</dbReference>
<evidence type="ECO:0000256" key="7">
    <source>
        <dbReference type="SAM" id="SignalP"/>
    </source>
</evidence>
<comment type="similarity">
    <text evidence="2">Belongs to the BMP lipoprotein family.</text>
</comment>
<evidence type="ECO:0000256" key="3">
    <source>
        <dbReference type="ARBA" id="ARBA00022475"/>
    </source>
</evidence>
<evidence type="ECO:0000256" key="6">
    <source>
        <dbReference type="ARBA" id="ARBA00023288"/>
    </source>
</evidence>
<evidence type="ECO:0000313" key="10">
    <source>
        <dbReference type="Proteomes" id="UP000034196"/>
    </source>
</evidence>
<keyword evidence="4 7" id="KW-0732">Signal</keyword>
<dbReference type="PROSITE" id="PS51257">
    <property type="entry name" value="PROKAR_LIPOPROTEIN"/>
    <property type="match status" value="1"/>
</dbReference>
<reference evidence="9" key="1">
    <citation type="submission" date="2016-10" db="EMBL/GenBank/DDBJ databases">
        <title>Genome sequence of Streptomyces mangrovisoli MUSC 149.</title>
        <authorList>
            <person name="Lee L.-H."/>
            <person name="Ser H.-L."/>
        </authorList>
    </citation>
    <scope>NUCLEOTIDE SEQUENCE [LARGE SCALE GENOMIC DNA]</scope>
    <source>
        <strain evidence="9">MUSC 149</strain>
    </source>
</reference>
<keyword evidence="6" id="KW-0449">Lipoprotein</keyword>
<protein>
    <submittedName>
        <fullName evidence="9">BMP family ABC transporter substrate-binding protein</fullName>
    </submittedName>
</protein>
<dbReference type="PANTHER" id="PTHR34296:SF2">
    <property type="entry name" value="ABC TRANSPORTER GUANOSINE-BINDING PROTEIN NUPN"/>
    <property type="match status" value="1"/>
</dbReference>
<comment type="subcellular location">
    <subcellularLocation>
        <location evidence="1">Cell membrane</location>
        <topology evidence="1">Lipid-anchor</topology>
    </subcellularLocation>
</comment>
<evidence type="ECO:0000256" key="4">
    <source>
        <dbReference type="ARBA" id="ARBA00022729"/>
    </source>
</evidence>
<dbReference type="GO" id="GO:0005886">
    <property type="term" value="C:plasma membrane"/>
    <property type="evidence" value="ECO:0007669"/>
    <property type="project" value="UniProtKB-SubCell"/>
</dbReference>
<accession>A0A1J4NSH3</accession>
<evidence type="ECO:0000256" key="1">
    <source>
        <dbReference type="ARBA" id="ARBA00004193"/>
    </source>
</evidence>